<feature type="active site" evidence="9">
    <location>
        <position position="12"/>
    </location>
</feature>
<gene>
    <name evidence="9" type="primary">ispE</name>
    <name evidence="12" type="ORF">H8S00_10450</name>
</gene>
<comment type="pathway">
    <text evidence="9">Isoprenoid biosynthesis; isopentenyl diphosphate biosynthesis via DXP pathway; isopentenyl diphosphate from 1-deoxy-D-xylulose 5-phosphate: step 3/6.</text>
</comment>
<dbReference type="SUPFAM" id="SSF54211">
    <property type="entry name" value="Ribosomal protein S5 domain 2-like"/>
    <property type="match status" value="1"/>
</dbReference>
<evidence type="ECO:0000256" key="4">
    <source>
        <dbReference type="ARBA" id="ARBA00022679"/>
    </source>
</evidence>
<dbReference type="Proteomes" id="UP000597877">
    <property type="component" value="Unassembled WGS sequence"/>
</dbReference>
<dbReference type="InterPro" id="IPR036554">
    <property type="entry name" value="GHMP_kinase_C_sf"/>
</dbReference>
<keyword evidence="7 9" id="KW-0067">ATP-binding</keyword>
<evidence type="ECO:0000259" key="10">
    <source>
        <dbReference type="Pfam" id="PF00288"/>
    </source>
</evidence>
<feature type="domain" description="GHMP kinase C-terminal" evidence="11">
    <location>
        <begin position="201"/>
        <end position="275"/>
    </location>
</feature>
<feature type="active site" evidence="9">
    <location>
        <position position="139"/>
    </location>
</feature>
<name>A0ABR7F467_9FIRM</name>
<dbReference type="Pfam" id="PF08544">
    <property type="entry name" value="GHMP_kinases_C"/>
    <property type="match status" value="1"/>
</dbReference>
<dbReference type="NCBIfam" id="TIGR00154">
    <property type="entry name" value="ispE"/>
    <property type="match status" value="1"/>
</dbReference>
<evidence type="ECO:0000256" key="6">
    <source>
        <dbReference type="ARBA" id="ARBA00022777"/>
    </source>
</evidence>
<dbReference type="Gene3D" id="3.30.230.10">
    <property type="match status" value="1"/>
</dbReference>
<evidence type="ECO:0000313" key="13">
    <source>
        <dbReference type="Proteomes" id="UP000597877"/>
    </source>
</evidence>
<evidence type="ECO:0000256" key="3">
    <source>
        <dbReference type="ARBA" id="ARBA00017473"/>
    </source>
</evidence>
<dbReference type="EC" id="2.7.1.148" evidence="2 9"/>
<comment type="function">
    <text evidence="9">Catalyzes the phosphorylation of the position 2 hydroxy group of 4-diphosphocytidyl-2C-methyl-D-erythritol.</text>
</comment>
<accession>A0ABR7F467</accession>
<evidence type="ECO:0000256" key="8">
    <source>
        <dbReference type="ARBA" id="ARBA00032554"/>
    </source>
</evidence>
<dbReference type="PIRSF" id="PIRSF010376">
    <property type="entry name" value="IspE"/>
    <property type="match status" value="1"/>
</dbReference>
<dbReference type="Gene3D" id="3.30.70.890">
    <property type="entry name" value="GHMP kinase, C-terminal domain"/>
    <property type="match status" value="1"/>
</dbReference>
<dbReference type="InterPro" id="IPR006204">
    <property type="entry name" value="GHMP_kinase_N_dom"/>
</dbReference>
<dbReference type="RefSeq" id="WP_021951816.1">
    <property type="nucleotide sequence ID" value="NZ_JACOOZ010000007.1"/>
</dbReference>
<dbReference type="InterPro" id="IPR014721">
    <property type="entry name" value="Ribsml_uS5_D2-typ_fold_subgr"/>
</dbReference>
<evidence type="ECO:0000313" key="12">
    <source>
        <dbReference type="EMBL" id="MBC5668405.1"/>
    </source>
</evidence>
<dbReference type="InterPro" id="IPR004424">
    <property type="entry name" value="IspE"/>
</dbReference>
<dbReference type="PANTHER" id="PTHR43527:SF2">
    <property type="entry name" value="4-DIPHOSPHOCYTIDYL-2-C-METHYL-D-ERYTHRITOL KINASE, CHLOROPLASTIC"/>
    <property type="match status" value="1"/>
</dbReference>
<sequence>MSDKIELKAYGKINLGLDVIRKRPDGYHDLDMIMQTVNVYDDIIITKTEKNGEIKVTTDKEVLSNEKGNLAYMAARMLFDEFGINDGIEIRINKRIPIAGGMAGGSADCAATLKGINEMFKLNLDEKALMERGVKLGADVPYCIMGGTAIARGIGEILTPLPAPPKCHVIIAKPPVSVSTAYVYGHIKPDSIEKRPDIEKMADAIRNKDLYALSKLLYNVMEDVTVPEYPVISQIKDIMINGGALNSIMSGSGPTVFGLFDNIEKAEKVMENLTQNNLTEQLYLTEFIN</sequence>
<dbReference type="PANTHER" id="PTHR43527">
    <property type="entry name" value="4-DIPHOSPHOCYTIDYL-2-C-METHYL-D-ERYTHRITOL KINASE, CHLOROPLASTIC"/>
    <property type="match status" value="1"/>
</dbReference>
<keyword evidence="6 9" id="KW-0418">Kinase</keyword>
<protein>
    <recommendedName>
        <fullName evidence="3 9">4-diphosphocytidyl-2-C-methyl-D-erythritol kinase</fullName>
        <shortName evidence="9">CMK</shortName>
        <ecNumber evidence="2 9">2.7.1.148</ecNumber>
    </recommendedName>
    <alternativeName>
        <fullName evidence="8 9">4-(cytidine-5'-diphospho)-2-C-methyl-D-erythritol kinase</fullName>
    </alternativeName>
</protein>
<evidence type="ECO:0000256" key="5">
    <source>
        <dbReference type="ARBA" id="ARBA00022741"/>
    </source>
</evidence>
<reference evidence="12 13" key="1">
    <citation type="submission" date="2020-08" db="EMBL/GenBank/DDBJ databases">
        <title>Genome public.</title>
        <authorList>
            <person name="Liu C."/>
            <person name="Sun Q."/>
        </authorList>
    </citation>
    <scope>NUCLEOTIDE SEQUENCE [LARGE SCALE GENOMIC DNA]</scope>
    <source>
        <strain evidence="12 13">BX4</strain>
    </source>
</reference>
<dbReference type="Pfam" id="PF00288">
    <property type="entry name" value="GHMP_kinases_N"/>
    <property type="match status" value="1"/>
</dbReference>
<organism evidence="12 13">
    <name type="scientific">Eubacterium segne</name>
    <dbReference type="NCBI Taxonomy" id="2763045"/>
    <lineage>
        <taxon>Bacteria</taxon>
        <taxon>Bacillati</taxon>
        <taxon>Bacillota</taxon>
        <taxon>Clostridia</taxon>
        <taxon>Eubacteriales</taxon>
        <taxon>Eubacteriaceae</taxon>
        <taxon>Eubacterium</taxon>
    </lineage>
</organism>
<dbReference type="GO" id="GO:0050515">
    <property type="term" value="F:4-(cytidine 5'-diphospho)-2-C-methyl-D-erythritol kinase activity"/>
    <property type="evidence" value="ECO:0007669"/>
    <property type="project" value="UniProtKB-EC"/>
</dbReference>
<evidence type="ECO:0000259" key="11">
    <source>
        <dbReference type="Pfam" id="PF08544"/>
    </source>
</evidence>
<evidence type="ECO:0000256" key="9">
    <source>
        <dbReference type="HAMAP-Rule" id="MF_00061"/>
    </source>
</evidence>
<feature type="domain" description="GHMP kinase N-terminal" evidence="10">
    <location>
        <begin position="69"/>
        <end position="147"/>
    </location>
</feature>
<keyword evidence="5 9" id="KW-0547">Nucleotide-binding</keyword>
<dbReference type="EMBL" id="JACOOZ010000007">
    <property type="protein sequence ID" value="MBC5668405.1"/>
    <property type="molecule type" value="Genomic_DNA"/>
</dbReference>
<comment type="caution">
    <text evidence="12">The sequence shown here is derived from an EMBL/GenBank/DDBJ whole genome shotgun (WGS) entry which is preliminary data.</text>
</comment>
<evidence type="ECO:0000256" key="7">
    <source>
        <dbReference type="ARBA" id="ARBA00022840"/>
    </source>
</evidence>
<dbReference type="HAMAP" id="MF_00061">
    <property type="entry name" value="IspE"/>
    <property type="match status" value="1"/>
</dbReference>
<proteinExistence type="inferred from homology"/>
<keyword evidence="13" id="KW-1185">Reference proteome</keyword>
<keyword evidence="9" id="KW-0414">Isoprene biosynthesis</keyword>
<evidence type="ECO:0000256" key="2">
    <source>
        <dbReference type="ARBA" id="ARBA00012052"/>
    </source>
</evidence>
<comment type="similarity">
    <text evidence="1 9">Belongs to the GHMP kinase family. IspE subfamily.</text>
</comment>
<evidence type="ECO:0000256" key="1">
    <source>
        <dbReference type="ARBA" id="ARBA00009684"/>
    </source>
</evidence>
<dbReference type="InterPro" id="IPR013750">
    <property type="entry name" value="GHMP_kinase_C_dom"/>
</dbReference>
<comment type="catalytic activity">
    <reaction evidence="9">
        <text>4-CDP-2-C-methyl-D-erythritol + ATP = 4-CDP-2-C-methyl-D-erythritol 2-phosphate + ADP + H(+)</text>
        <dbReference type="Rhea" id="RHEA:18437"/>
        <dbReference type="ChEBI" id="CHEBI:15378"/>
        <dbReference type="ChEBI" id="CHEBI:30616"/>
        <dbReference type="ChEBI" id="CHEBI:57823"/>
        <dbReference type="ChEBI" id="CHEBI:57919"/>
        <dbReference type="ChEBI" id="CHEBI:456216"/>
        <dbReference type="EC" id="2.7.1.148"/>
    </reaction>
</comment>
<keyword evidence="4 9" id="KW-0808">Transferase</keyword>
<feature type="binding site" evidence="9">
    <location>
        <begin position="97"/>
        <end position="107"/>
    </location>
    <ligand>
        <name>ATP</name>
        <dbReference type="ChEBI" id="CHEBI:30616"/>
    </ligand>
</feature>
<dbReference type="SUPFAM" id="SSF55060">
    <property type="entry name" value="GHMP Kinase, C-terminal domain"/>
    <property type="match status" value="1"/>
</dbReference>
<dbReference type="InterPro" id="IPR020568">
    <property type="entry name" value="Ribosomal_Su5_D2-typ_SF"/>
</dbReference>